<proteinExistence type="predicted"/>
<evidence type="ECO:0000313" key="2">
    <source>
        <dbReference type="EMBL" id="UKK01741.2"/>
    </source>
</evidence>
<dbReference type="Proteomes" id="UP000244811">
    <property type="component" value="Chromosome 2"/>
</dbReference>
<evidence type="ECO:0000256" key="1">
    <source>
        <dbReference type="SAM" id="Phobius"/>
    </source>
</evidence>
<organism evidence="2 3">
    <name type="scientific">Theileria orientalis</name>
    <dbReference type="NCBI Taxonomy" id="68886"/>
    <lineage>
        <taxon>Eukaryota</taxon>
        <taxon>Sar</taxon>
        <taxon>Alveolata</taxon>
        <taxon>Apicomplexa</taxon>
        <taxon>Aconoidasida</taxon>
        <taxon>Piroplasmida</taxon>
        <taxon>Theileriidae</taxon>
        <taxon>Theileria</taxon>
    </lineage>
</organism>
<name>A0A976MCC6_THEOR</name>
<dbReference type="EMBL" id="CP056071">
    <property type="protein sequence ID" value="UKK01741.2"/>
    <property type="molecule type" value="Genomic_DNA"/>
</dbReference>
<evidence type="ECO:0000313" key="3">
    <source>
        <dbReference type="Proteomes" id="UP000244811"/>
    </source>
</evidence>
<dbReference type="AlphaFoldDB" id="A0A976MCC6"/>
<gene>
    <name evidence="2" type="ORF">MACK_001094</name>
</gene>
<keyword evidence="1" id="KW-0812">Transmembrane</keyword>
<feature type="transmembrane region" description="Helical" evidence="1">
    <location>
        <begin position="326"/>
        <end position="348"/>
    </location>
</feature>
<reference evidence="2" key="1">
    <citation type="submission" date="2022-07" db="EMBL/GenBank/DDBJ databases">
        <title>Evaluation of T. orientalis genome assembly methods using nanopore sequencing and analysis of variation between genomes.</title>
        <authorList>
            <person name="Yam J."/>
            <person name="Micallef M.L."/>
            <person name="Liu M."/>
            <person name="Djordjevic S.P."/>
            <person name="Bogema D.R."/>
            <person name="Jenkins C."/>
        </authorList>
    </citation>
    <scope>NUCLEOTIDE SEQUENCE</scope>
    <source>
        <strain evidence="2">Goon Nure</strain>
    </source>
</reference>
<accession>A0A976MCC6</accession>
<sequence length="364" mass="42703">MAIFNFIFKSGLYIIEQREVTVKKEDCAQLGYYHKLIHVIKKPHPMTYLEIWNDAQTIIMYLTEEYETNFILFLVFYVSNNDPERPLIVEVWMKDHSVRRYSYSEMVQKNYTSITGLTELSNNLAKELKDELYKIGGRITFIVDKAEDYKDMKVKKEPTTDENFIMITHSPQCEFKSSTLTCSNLCNLMDYMSNDYDSRTLKGIVVYFYVQDKNFKVPLLVALEPTEDESPLNLEYWTFSGMDGLRKKYTILSRSKSPIVNYVNTIYGIHENEINWLITRENLKYERCIDKKETGSTEESNELYETQVSLKHCSKKQNGQEKKSGVGLFGVIVLVILSFFLVGSLVTVTTYKYYKKYKGYYGKY</sequence>
<keyword evidence="1" id="KW-1133">Transmembrane helix</keyword>
<keyword evidence="1" id="KW-0472">Membrane</keyword>
<protein>
    <submittedName>
        <fullName evidence="2">Uncharacterized protein</fullName>
    </submittedName>
</protein>